<dbReference type="EMBL" id="VHSH01000001">
    <property type="protein sequence ID" value="TQV83901.1"/>
    <property type="molecule type" value="Genomic_DNA"/>
</dbReference>
<proteinExistence type="predicted"/>
<accession>A0A545U353</accession>
<dbReference type="OrthoDB" id="7187254at2"/>
<keyword evidence="2" id="KW-1133">Transmembrane helix</keyword>
<sequence length="289" mass="30625">MSVENITPGNLNDFLVAYVDGELSAAEMGRVETLLADDPKARKLRDILRAQSESLKGLHRGIVEQPVPANLISAIRSGAGTSGGADLQAANHSSSEVRHPAAVVSSSDARAGGSRTRLWLVAASVAFLCVGAAGGFVAGERYGIVPAAQNDWLTQVADYHGIYAKEKRHLVEVSADETPHIESWLGNRLGRTLTVPDLSASGAEFKGARLLGINGKPVAQLIYQIPGGDPFALCVMPSAAGDMTPVAAQRADLNMVEWRQDGYAYVVVGWEDESALRALAEPARETLDL</sequence>
<gene>
    <name evidence="3" type="ORF">FKG95_04815</name>
</gene>
<name>A0A545U353_9PROT</name>
<dbReference type="RefSeq" id="WP_142895136.1">
    <property type="nucleotide sequence ID" value="NZ_ML660052.1"/>
</dbReference>
<evidence type="ECO:0000313" key="4">
    <source>
        <dbReference type="Proteomes" id="UP000315252"/>
    </source>
</evidence>
<keyword evidence="4" id="KW-1185">Reference proteome</keyword>
<keyword evidence="2" id="KW-0812">Transmembrane</keyword>
<keyword evidence="2" id="KW-0472">Membrane</keyword>
<organism evidence="3 4">
    <name type="scientific">Denitrobaculum tricleocarpae</name>
    <dbReference type="NCBI Taxonomy" id="2591009"/>
    <lineage>
        <taxon>Bacteria</taxon>
        <taxon>Pseudomonadati</taxon>
        <taxon>Pseudomonadota</taxon>
        <taxon>Alphaproteobacteria</taxon>
        <taxon>Rhodospirillales</taxon>
        <taxon>Rhodospirillaceae</taxon>
        <taxon>Denitrobaculum</taxon>
    </lineage>
</organism>
<dbReference type="AlphaFoldDB" id="A0A545U353"/>
<dbReference type="Proteomes" id="UP000315252">
    <property type="component" value="Unassembled WGS sequence"/>
</dbReference>
<feature type="transmembrane region" description="Helical" evidence="2">
    <location>
        <begin position="118"/>
        <end position="139"/>
    </location>
</feature>
<feature type="region of interest" description="Disordered" evidence="1">
    <location>
        <begin position="83"/>
        <end position="106"/>
    </location>
</feature>
<evidence type="ECO:0000313" key="3">
    <source>
        <dbReference type="EMBL" id="TQV83901.1"/>
    </source>
</evidence>
<comment type="caution">
    <text evidence="3">The sequence shown here is derived from an EMBL/GenBank/DDBJ whole genome shotgun (WGS) entry which is preliminary data.</text>
</comment>
<evidence type="ECO:0000256" key="2">
    <source>
        <dbReference type="SAM" id="Phobius"/>
    </source>
</evidence>
<protein>
    <submittedName>
        <fullName evidence="3">Anti-sigma factor</fullName>
    </submittedName>
</protein>
<reference evidence="3 4" key="1">
    <citation type="submission" date="2019-06" db="EMBL/GenBank/DDBJ databases">
        <title>Whole genome sequence for Rhodospirillaceae sp. R148.</title>
        <authorList>
            <person name="Wang G."/>
        </authorList>
    </citation>
    <scope>NUCLEOTIDE SEQUENCE [LARGE SCALE GENOMIC DNA]</scope>
    <source>
        <strain evidence="3 4">R148</strain>
    </source>
</reference>
<evidence type="ECO:0000256" key="1">
    <source>
        <dbReference type="SAM" id="MobiDB-lite"/>
    </source>
</evidence>